<dbReference type="PIRSF" id="PIRSF003078">
    <property type="entry name" value="GidB"/>
    <property type="match status" value="1"/>
</dbReference>
<dbReference type="CDD" id="cd02440">
    <property type="entry name" value="AdoMet_MTases"/>
    <property type="match status" value="1"/>
</dbReference>
<dbReference type="InterPro" id="IPR003682">
    <property type="entry name" value="rRNA_ssu_MeTfrase_G"/>
</dbReference>
<dbReference type="NCBIfam" id="TIGR00138">
    <property type="entry name" value="rsmG_gidB"/>
    <property type="match status" value="1"/>
</dbReference>
<dbReference type="eggNOG" id="COG0357">
    <property type="taxonomic scope" value="Bacteria"/>
</dbReference>
<comment type="function">
    <text evidence="6">Specifically methylates the N7 position of guanine in position 527 of 16S rRNA.</text>
</comment>
<dbReference type="STRING" id="686340.Metal_0131"/>
<evidence type="ECO:0000256" key="6">
    <source>
        <dbReference type="HAMAP-Rule" id="MF_00074"/>
    </source>
</evidence>
<keyword evidence="5 6" id="KW-0949">S-adenosyl-L-methionine</keyword>
<dbReference type="GO" id="GO:0005829">
    <property type="term" value="C:cytosol"/>
    <property type="evidence" value="ECO:0007669"/>
    <property type="project" value="TreeGrafter"/>
</dbReference>
<reference evidence="7 8" key="1">
    <citation type="journal article" date="2013" name="Genome Announc.">
        <title>Genome Sequence of the Obligate Gammaproteobacterial Methanotroph Methylomicrobium album Strain BG8.</title>
        <authorList>
            <person name="Kits K.D."/>
            <person name="Kalyuzhnaya M.G."/>
            <person name="Klotz M.G."/>
            <person name="Jetten M.S."/>
            <person name="Op den Camp H.J."/>
            <person name="Vuilleumier S."/>
            <person name="Bringel F."/>
            <person name="Dispirito A.A."/>
            <person name="Murrell J.C."/>
            <person name="Bruce D."/>
            <person name="Cheng J.F."/>
            <person name="Copeland A."/>
            <person name="Goodwin L."/>
            <person name="Hauser L."/>
            <person name="Lajus A."/>
            <person name="Land M.L."/>
            <person name="Lapidus A."/>
            <person name="Lucas S."/>
            <person name="Medigue C."/>
            <person name="Pitluck S."/>
            <person name="Woyke T."/>
            <person name="Zeytun A."/>
            <person name="Stein L.Y."/>
        </authorList>
    </citation>
    <scope>NUCLEOTIDE SEQUENCE [LARGE SCALE GENOMIC DNA]</scope>
    <source>
        <strain evidence="7 8">BG8</strain>
    </source>
</reference>
<evidence type="ECO:0000256" key="1">
    <source>
        <dbReference type="ARBA" id="ARBA00022490"/>
    </source>
</evidence>
<keyword evidence="1 6" id="KW-0963">Cytoplasm</keyword>
<gene>
    <name evidence="6" type="primary">rsmG</name>
    <name evidence="7" type="ORF">Metal_0131</name>
</gene>
<dbReference type="AlphaFoldDB" id="H8GKJ2"/>
<sequence>MESCRRILETGLDTLRISWNEAQIDRLLVFLKLIEKWNKAYNLTAIRNLEDMARLHLLDSLAVLPYTKGGRVIDIGTGAGLPGIPLAIFLPETSFTLLDSNAKKTRFVQQAVLELKLGNVEVCHSRAEAFRPERKFDTVITRAFAGLPGILKTTAHLLDEHGVLLAMKGQNPRDELAAVKVKSSVVPLATPGVEAERCLVIIQNEAIPVG</sequence>
<proteinExistence type="inferred from homology"/>
<keyword evidence="2 6" id="KW-0698">rRNA processing</keyword>
<dbReference type="HOGENOM" id="CLU_065341_2_0_6"/>
<protein>
    <recommendedName>
        <fullName evidence="6">Ribosomal RNA small subunit methyltransferase G</fullName>
        <ecNumber evidence="6">2.1.1.170</ecNumber>
    </recommendedName>
    <alternativeName>
        <fullName evidence="6">16S rRNA 7-methylguanosine methyltransferase</fullName>
        <shortName evidence="6">16S rRNA m7G methyltransferase</shortName>
    </alternativeName>
</protein>
<evidence type="ECO:0000256" key="5">
    <source>
        <dbReference type="ARBA" id="ARBA00022691"/>
    </source>
</evidence>
<organism evidence="7 8">
    <name type="scientific">Methylomicrobium album BG8</name>
    <dbReference type="NCBI Taxonomy" id="686340"/>
    <lineage>
        <taxon>Bacteria</taxon>
        <taxon>Pseudomonadati</taxon>
        <taxon>Pseudomonadota</taxon>
        <taxon>Gammaproteobacteria</taxon>
        <taxon>Methylococcales</taxon>
        <taxon>Methylococcaceae</taxon>
        <taxon>Methylomicrobium</taxon>
    </lineage>
</organism>
<keyword evidence="4 6" id="KW-0808">Transferase</keyword>
<dbReference type="PANTHER" id="PTHR31760">
    <property type="entry name" value="S-ADENOSYL-L-METHIONINE-DEPENDENT METHYLTRANSFERASES SUPERFAMILY PROTEIN"/>
    <property type="match status" value="1"/>
</dbReference>
<dbReference type="InterPro" id="IPR029063">
    <property type="entry name" value="SAM-dependent_MTases_sf"/>
</dbReference>
<feature type="binding site" evidence="6">
    <location>
        <position position="76"/>
    </location>
    <ligand>
        <name>S-adenosyl-L-methionine</name>
        <dbReference type="ChEBI" id="CHEBI:59789"/>
    </ligand>
</feature>
<dbReference type="Proteomes" id="UP000005090">
    <property type="component" value="Chromosome"/>
</dbReference>
<comment type="subcellular location">
    <subcellularLocation>
        <location evidence="6">Cytoplasm</location>
    </subcellularLocation>
</comment>
<keyword evidence="3 6" id="KW-0489">Methyltransferase</keyword>
<dbReference type="SUPFAM" id="SSF53335">
    <property type="entry name" value="S-adenosyl-L-methionine-dependent methyltransferases"/>
    <property type="match status" value="1"/>
</dbReference>
<dbReference type="Pfam" id="PF02527">
    <property type="entry name" value="GidB"/>
    <property type="match status" value="1"/>
</dbReference>
<evidence type="ECO:0000256" key="2">
    <source>
        <dbReference type="ARBA" id="ARBA00022552"/>
    </source>
</evidence>
<dbReference type="HAMAP" id="MF_00074">
    <property type="entry name" value="16SrRNA_methyltr_G"/>
    <property type="match status" value="1"/>
</dbReference>
<dbReference type="Gene3D" id="3.40.50.150">
    <property type="entry name" value="Vaccinia Virus protein VP39"/>
    <property type="match status" value="1"/>
</dbReference>
<feature type="binding site" evidence="6">
    <location>
        <position position="81"/>
    </location>
    <ligand>
        <name>S-adenosyl-L-methionine</name>
        <dbReference type="ChEBI" id="CHEBI:59789"/>
    </ligand>
</feature>
<dbReference type="EMBL" id="CM001475">
    <property type="protein sequence ID" value="EIC28000.1"/>
    <property type="molecule type" value="Genomic_DNA"/>
</dbReference>
<dbReference type="PANTHER" id="PTHR31760:SF0">
    <property type="entry name" value="S-ADENOSYL-L-METHIONINE-DEPENDENT METHYLTRANSFERASES SUPERFAMILY PROTEIN"/>
    <property type="match status" value="1"/>
</dbReference>
<evidence type="ECO:0000256" key="3">
    <source>
        <dbReference type="ARBA" id="ARBA00022603"/>
    </source>
</evidence>
<accession>H8GKJ2</accession>
<dbReference type="EC" id="2.1.1.170" evidence="6"/>
<name>H8GKJ2_METAL</name>
<evidence type="ECO:0000256" key="4">
    <source>
        <dbReference type="ARBA" id="ARBA00022679"/>
    </source>
</evidence>
<comment type="caution">
    <text evidence="6">Lacks conserved residue(s) required for the propagation of feature annotation.</text>
</comment>
<evidence type="ECO:0000313" key="8">
    <source>
        <dbReference type="Proteomes" id="UP000005090"/>
    </source>
</evidence>
<keyword evidence="8" id="KW-1185">Reference proteome</keyword>
<comment type="catalytic activity">
    <reaction evidence="6">
        <text>guanosine(527) in 16S rRNA + S-adenosyl-L-methionine = N(7)-methylguanosine(527) in 16S rRNA + S-adenosyl-L-homocysteine</text>
        <dbReference type="Rhea" id="RHEA:42732"/>
        <dbReference type="Rhea" id="RHEA-COMP:10209"/>
        <dbReference type="Rhea" id="RHEA-COMP:10210"/>
        <dbReference type="ChEBI" id="CHEBI:57856"/>
        <dbReference type="ChEBI" id="CHEBI:59789"/>
        <dbReference type="ChEBI" id="CHEBI:74269"/>
        <dbReference type="ChEBI" id="CHEBI:74480"/>
        <dbReference type="EC" id="2.1.1.170"/>
    </reaction>
</comment>
<dbReference type="GO" id="GO:0070043">
    <property type="term" value="F:rRNA (guanine-N7-)-methyltransferase activity"/>
    <property type="evidence" value="ECO:0007669"/>
    <property type="project" value="UniProtKB-UniRule"/>
</dbReference>
<evidence type="ECO:0000313" key="7">
    <source>
        <dbReference type="EMBL" id="EIC28000.1"/>
    </source>
</evidence>
<comment type="similarity">
    <text evidence="6">Belongs to the methyltransferase superfamily. RNA methyltransferase RsmG family.</text>
</comment>
<feature type="binding site" evidence="6">
    <location>
        <begin position="127"/>
        <end position="128"/>
    </location>
    <ligand>
        <name>S-adenosyl-L-methionine</name>
        <dbReference type="ChEBI" id="CHEBI:59789"/>
    </ligand>
</feature>
<feature type="binding site" evidence="6">
    <location>
        <position position="142"/>
    </location>
    <ligand>
        <name>S-adenosyl-L-methionine</name>
        <dbReference type="ChEBI" id="CHEBI:59789"/>
    </ligand>
</feature>
<dbReference type="RefSeq" id="WP_005368604.1">
    <property type="nucleotide sequence ID" value="NZ_CM001475.1"/>
</dbReference>